<evidence type="ECO:0000256" key="1">
    <source>
        <dbReference type="SAM" id="MobiDB-lite"/>
    </source>
</evidence>
<dbReference type="AlphaFoldDB" id="A0A532V119"/>
<feature type="region of interest" description="Disordered" evidence="1">
    <location>
        <begin position="1"/>
        <end position="23"/>
    </location>
</feature>
<feature type="compositionally biased region" description="Basic and acidic residues" evidence="1">
    <location>
        <begin position="1"/>
        <end position="11"/>
    </location>
</feature>
<evidence type="ECO:0000313" key="2">
    <source>
        <dbReference type="EMBL" id="TKJ40891.1"/>
    </source>
</evidence>
<evidence type="ECO:0000313" key="3">
    <source>
        <dbReference type="Proteomes" id="UP000317778"/>
    </source>
</evidence>
<protein>
    <submittedName>
        <fullName evidence="2">Uncharacterized protein</fullName>
    </submittedName>
</protein>
<gene>
    <name evidence="2" type="ORF">CEE36_09105</name>
</gene>
<name>A0A532V119_UNCT6</name>
<comment type="caution">
    <text evidence="2">The sequence shown here is derived from an EMBL/GenBank/DDBJ whole genome shotgun (WGS) entry which is preliminary data.</text>
</comment>
<reference evidence="2 3" key="1">
    <citation type="submission" date="2017-06" db="EMBL/GenBank/DDBJ databases">
        <title>Novel microbial phyla capable of carbon fixation and sulfur reduction in deep-sea sediments.</title>
        <authorList>
            <person name="Huang J."/>
            <person name="Baker B."/>
            <person name="Wang Y."/>
        </authorList>
    </citation>
    <scope>NUCLEOTIDE SEQUENCE [LARGE SCALE GENOMIC DNA]</scope>
    <source>
        <strain evidence="2">B3_TA06</strain>
    </source>
</reference>
<dbReference type="EMBL" id="NJBO01000016">
    <property type="protein sequence ID" value="TKJ40891.1"/>
    <property type="molecule type" value="Genomic_DNA"/>
</dbReference>
<accession>A0A532V119</accession>
<sequence>MVKRWSKDTQKLPKSWSKPRGPREIVKQFRGVEKGGQGRDSVEIANCKYQTANFKLLRKRGPSVQNGLTVFGVK</sequence>
<organism evidence="2 3">
    <name type="scientific">candidate division TA06 bacterium B3_TA06</name>
    <dbReference type="NCBI Taxonomy" id="2012487"/>
    <lineage>
        <taxon>Bacteria</taxon>
        <taxon>Bacteria division TA06</taxon>
    </lineage>
</organism>
<proteinExistence type="predicted"/>
<dbReference type="Proteomes" id="UP000317778">
    <property type="component" value="Unassembled WGS sequence"/>
</dbReference>